<proteinExistence type="predicted"/>
<evidence type="ECO:0000313" key="1">
    <source>
        <dbReference type="EMBL" id="MCI06332.1"/>
    </source>
</evidence>
<sequence>MELNSPPLFETTSQQDRVVAVTARTGGEKLFWAEMDGGKKA</sequence>
<organism evidence="1 2">
    <name type="scientific">Trifolium medium</name>
    <dbReference type="NCBI Taxonomy" id="97028"/>
    <lineage>
        <taxon>Eukaryota</taxon>
        <taxon>Viridiplantae</taxon>
        <taxon>Streptophyta</taxon>
        <taxon>Embryophyta</taxon>
        <taxon>Tracheophyta</taxon>
        <taxon>Spermatophyta</taxon>
        <taxon>Magnoliopsida</taxon>
        <taxon>eudicotyledons</taxon>
        <taxon>Gunneridae</taxon>
        <taxon>Pentapetalae</taxon>
        <taxon>rosids</taxon>
        <taxon>fabids</taxon>
        <taxon>Fabales</taxon>
        <taxon>Fabaceae</taxon>
        <taxon>Papilionoideae</taxon>
        <taxon>50 kb inversion clade</taxon>
        <taxon>NPAAA clade</taxon>
        <taxon>Hologalegina</taxon>
        <taxon>IRL clade</taxon>
        <taxon>Trifolieae</taxon>
        <taxon>Trifolium</taxon>
    </lineage>
</organism>
<dbReference type="Proteomes" id="UP000265520">
    <property type="component" value="Unassembled WGS sequence"/>
</dbReference>
<dbReference type="AlphaFoldDB" id="A0A392P3K1"/>
<gene>
    <name evidence="1" type="ORF">A2U01_0027391</name>
</gene>
<comment type="caution">
    <text evidence="1">The sequence shown here is derived from an EMBL/GenBank/DDBJ whole genome shotgun (WGS) entry which is preliminary data.</text>
</comment>
<reference evidence="1 2" key="1">
    <citation type="journal article" date="2018" name="Front. Plant Sci.">
        <title>Red Clover (Trifolium pratense) and Zigzag Clover (T. medium) - A Picture of Genomic Similarities and Differences.</title>
        <authorList>
            <person name="Dluhosova J."/>
            <person name="Istvanek J."/>
            <person name="Nedelnik J."/>
            <person name="Repkova J."/>
        </authorList>
    </citation>
    <scope>NUCLEOTIDE SEQUENCE [LARGE SCALE GENOMIC DNA]</scope>
    <source>
        <strain evidence="2">cv. 10/8</strain>
        <tissue evidence="1">Leaf</tissue>
    </source>
</reference>
<accession>A0A392P3K1</accession>
<name>A0A392P3K1_9FABA</name>
<keyword evidence="2" id="KW-1185">Reference proteome</keyword>
<evidence type="ECO:0000313" key="2">
    <source>
        <dbReference type="Proteomes" id="UP000265520"/>
    </source>
</evidence>
<protein>
    <submittedName>
        <fullName evidence="1">Uncharacterized protein</fullName>
    </submittedName>
</protein>
<dbReference type="EMBL" id="LXQA010061516">
    <property type="protein sequence ID" value="MCI06332.1"/>
    <property type="molecule type" value="Genomic_DNA"/>
</dbReference>